<proteinExistence type="predicted"/>
<dbReference type="Proteomes" id="UP000320042">
    <property type="component" value="Unassembled WGS sequence"/>
</dbReference>
<comment type="caution">
    <text evidence="1">The sequence shown here is derived from an EMBL/GenBank/DDBJ whole genome shotgun (WGS) entry which is preliminary data.</text>
</comment>
<protein>
    <submittedName>
        <fullName evidence="1">SRPBCC family protein</fullName>
    </submittedName>
</protein>
<gene>
    <name evidence="1" type="ORF">FPZ43_05135</name>
</gene>
<name>A0A563UG97_9SPHI</name>
<dbReference type="InterPro" id="IPR023393">
    <property type="entry name" value="START-like_dom_sf"/>
</dbReference>
<sequence>MKTYSLKFVQNIPISIDEAWDFFSSPLNLEKITPNDMKFEVTSDYTPQTKMYAGMIITYKVTPLFGIKLDWMTEITHVQDKKYFVDEQRFGPYALWHHQHHFKEIEGGVEMTDLLHYAIPYGVIGRLSNTLLVKKKVKQIFDYRVKAVENLFGKY</sequence>
<organism evidence="1 2">
    <name type="scientific">Mucilaginibacter pallidiroseus</name>
    <dbReference type="NCBI Taxonomy" id="2599295"/>
    <lineage>
        <taxon>Bacteria</taxon>
        <taxon>Pseudomonadati</taxon>
        <taxon>Bacteroidota</taxon>
        <taxon>Sphingobacteriia</taxon>
        <taxon>Sphingobacteriales</taxon>
        <taxon>Sphingobacteriaceae</taxon>
        <taxon>Mucilaginibacter</taxon>
    </lineage>
</organism>
<reference evidence="1 2" key="1">
    <citation type="submission" date="2019-07" db="EMBL/GenBank/DDBJ databases">
        <authorList>
            <person name="Kim J."/>
        </authorList>
    </citation>
    <scope>NUCLEOTIDE SEQUENCE [LARGE SCALE GENOMIC DNA]</scope>
    <source>
        <strain evidence="2">dk17</strain>
    </source>
</reference>
<dbReference type="SUPFAM" id="SSF55961">
    <property type="entry name" value="Bet v1-like"/>
    <property type="match status" value="1"/>
</dbReference>
<accession>A0A563UG97</accession>
<dbReference type="AlphaFoldDB" id="A0A563UG97"/>
<keyword evidence="2" id="KW-1185">Reference proteome</keyword>
<dbReference type="RefSeq" id="WP_146380786.1">
    <property type="nucleotide sequence ID" value="NZ_VOEJ01000002.1"/>
</dbReference>
<dbReference type="CDD" id="cd07820">
    <property type="entry name" value="SRPBCC_3"/>
    <property type="match status" value="1"/>
</dbReference>
<evidence type="ECO:0000313" key="2">
    <source>
        <dbReference type="Proteomes" id="UP000320042"/>
    </source>
</evidence>
<evidence type="ECO:0000313" key="1">
    <source>
        <dbReference type="EMBL" id="TWR30326.1"/>
    </source>
</evidence>
<dbReference type="Gene3D" id="3.30.530.20">
    <property type="match status" value="1"/>
</dbReference>
<dbReference type="OrthoDB" id="9793552at2"/>
<dbReference type="EMBL" id="VOEJ01000002">
    <property type="protein sequence ID" value="TWR30326.1"/>
    <property type="molecule type" value="Genomic_DNA"/>
</dbReference>